<evidence type="ECO:0000256" key="2">
    <source>
        <dbReference type="ARBA" id="ARBA00022617"/>
    </source>
</evidence>
<sequence length="145" mass="16569">MTRTVKNRLIKILLSLLILIVAVLIIIFNLRDNIVYFYTPTELERIDISEKKIMRVGGLVKKDSIKNDGSKNFSFIITDNTNEINVDFQGILPNLFAEEKGVVVEGSYVQENLFRANKVLAKHDENYMPPEVVNALKDDGKWQGQ</sequence>
<dbReference type="EMBL" id="UINC01068439">
    <property type="protein sequence ID" value="SVC01072.1"/>
    <property type="molecule type" value="Genomic_DNA"/>
</dbReference>
<evidence type="ECO:0008006" key="11">
    <source>
        <dbReference type="Google" id="ProtNLM"/>
    </source>
</evidence>
<dbReference type="HAMAP" id="MF_01959">
    <property type="entry name" value="CcmE"/>
    <property type="match status" value="1"/>
</dbReference>
<dbReference type="NCBIfam" id="NF009731">
    <property type="entry name" value="PRK13254.1-5"/>
    <property type="match status" value="1"/>
</dbReference>
<dbReference type="InterPro" id="IPR036127">
    <property type="entry name" value="CcmE-like_sf"/>
</dbReference>
<accession>A0A382IP76</accession>
<evidence type="ECO:0000256" key="1">
    <source>
        <dbReference type="ARBA" id="ARBA00004370"/>
    </source>
</evidence>
<evidence type="ECO:0000313" key="10">
    <source>
        <dbReference type="EMBL" id="SVC01072.1"/>
    </source>
</evidence>
<dbReference type="AlphaFoldDB" id="A0A382IP76"/>
<dbReference type="NCBIfam" id="NF009727">
    <property type="entry name" value="PRK13254.1-1"/>
    <property type="match status" value="1"/>
</dbReference>
<gene>
    <name evidence="10" type="ORF">METZ01_LOCUS253926</name>
</gene>
<dbReference type="Gene3D" id="2.40.50.140">
    <property type="entry name" value="Nucleic acid-binding proteins"/>
    <property type="match status" value="1"/>
</dbReference>
<dbReference type="GO" id="GO:0020037">
    <property type="term" value="F:heme binding"/>
    <property type="evidence" value="ECO:0007669"/>
    <property type="project" value="InterPro"/>
</dbReference>
<keyword evidence="2" id="KW-0349">Heme</keyword>
<keyword evidence="5" id="KW-0201">Cytochrome c-type biogenesis</keyword>
<dbReference type="GO" id="GO:0017003">
    <property type="term" value="P:protein-heme linkage"/>
    <property type="evidence" value="ECO:0007669"/>
    <property type="project" value="InterPro"/>
</dbReference>
<evidence type="ECO:0000256" key="5">
    <source>
        <dbReference type="ARBA" id="ARBA00022748"/>
    </source>
</evidence>
<feature type="transmembrane region" description="Helical" evidence="9">
    <location>
        <begin position="12"/>
        <end position="30"/>
    </location>
</feature>
<keyword evidence="7" id="KW-0408">Iron</keyword>
<keyword evidence="4" id="KW-0479">Metal-binding</keyword>
<dbReference type="GO" id="GO:0046872">
    <property type="term" value="F:metal ion binding"/>
    <property type="evidence" value="ECO:0007669"/>
    <property type="project" value="UniProtKB-KW"/>
</dbReference>
<evidence type="ECO:0000256" key="7">
    <source>
        <dbReference type="ARBA" id="ARBA00023004"/>
    </source>
</evidence>
<keyword evidence="3 9" id="KW-0812">Transmembrane</keyword>
<dbReference type="GO" id="GO:0005886">
    <property type="term" value="C:plasma membrane"/>
    <property type="evidence" value="ECO:0007669"/>
    <property type="project" value="InterPro"/>
</dbReference>
<dbReference type="InterPro" id="IPR004329">
    <property type="entry name" value="CcmE"/>
</dbReference>
<evidence type="ECO:0000256" key="9">
    <source>
        <dbReference type="SAM" id="Phobius"/>
    </source>
</evidence>
<keyword evidence="6 9" id="KW-1133">Transmembrane helix</keyword>
<name>A0A382IP76_9ZZZZ</name>
<dbReference type="PANTHER" id="PTHR34128">
    <property type="entry name" value="CYTOCHROME C-TYPE BIOGENESIS PROTEIN CCME HOMOLOG, MITOCHONDRIAL"/>
    <property type="match status" value="1"/>
</dbReference>
<evidence type="ECO:0000256" key="8">
    <source>
        <dbReference type="ARBA" id="ARBA00023136"/>
    </source>
</evidence>
<evidence type="ECO:0000256" key="6">
    <source>
        <dbReference type="ARBA" id="ARBA00022989"/>
    </source>
</evidence>
<proteinExistence type="inferred from homology"/>
<comment type="subcellular location">
    <subcellularLocation>
        <location evidence="1">Membrane</location>
    </subcellularLocation>
</comment>
<dbReference type="Pfam" id="PF03100">
    <property type="entry name" value="CcmE"/>
    <property type="match status" value="1"/>
</dbReference>
<dbReference type="GO" id="GO:0017004">
    <property type="term" value="P:cytochrome complex assembly"/>
    <property type="evidence" value="ECO:0007669"/>
    <property type="project" value="UniProtKB-KW"/>
</dbReference>
<reference evidence="10" key="1">
    <citation type="submission" date="2018-05" db="EMBL/GenBank/DDBJ databases">
        <authorList>
            <person name="Lanie J.A."/>
            <person name="Ng W.-L."/>
            <person name="Kazmierczak K.M."/>
            <person name="Andrzejewski T.M."/>
            <person name="Davidsen T.M."/>
            <person name="Wayne K.J."/>
            <person name="Tettelin H."/>
            <person name="Glass J.I."/>
            <person name="Rusch D."/>
            <person name="Podicherti R."/>
            <person name="Tsui H.-C.T."/>
            <person name="Winkler M.E."/>
        </authorList>
    </citation>
    <scope>NUCLEOTIDE SEQUENCE</scope>
</reference>
<dbReference type="InterPro" id="IPR012340">
    <property type="entry name" value="NA-bd_OB-fold"/>
</dbReference>
<dbReference type="PANTHER" id="PTHR34128:SF2">
    <property type="entry name" value="CYTOCHROME C-TYPE BIOGENESIS PROTEIN CCME HOMOLOG, MITOCHONDRIAL"/>
    <property type="match status" value="1"/>
</dbReference>
<organism evidence="10">
    <name type="scientific">marine metagenome</name>
    <dbReference type="NCBI Taxonomy" id="408172"/>
    <lineage>
        <taxon>unclassified sequences</taxon>
        <taxon>metagenomes</taxon>
        <taxon>ecological metagenomes</taxon>
    </lineage>
</organism>
<protein>
    <recommendedName>
        <fullName evidence="11">Cytochrome c-type biogenesis protein CcmE</fullName>
    </recommendedName>
</protein>
<keyword evidence="8 9" id="KW-0472">Membrane</keyword>
<dbReference type="SUPFAM" id="SSF82093">
    <property type="entry name" value="Heme chaperone CcmE"/>
    <property type="match status" value="1"/>
</dbReference>
<evidence type="ECO:0000256" key="3">
    <source>
        <dbReference type="ARBA" id="ARBA00022692"/>
    </source>
</evidence>
<evidence type="ECO:0000256" key="4">
    <source>
        <dbReference type="ARBA" id="ARBA00022723"/>
    </source>
</evidence>